<evidence type="ECO:0000313" key="2">
    <source>
        <dbReference type="Proteomes" id="UP000053259"/>
    </source>
</evidence>
<dbReference type="VEuPathDB" id="FungiDB:PV09_03024"/>
<dbReference type="Proteomes" id="UP000053259">
    <property type="component" value="Unassembled WGS sequence"/>
</dbReference>
<dbReference type="HOGENOM" id="CLU_1490123_0_0_1"/>
<protein>
    <submittedName>
        <fullName evidence="1">Uncharacterized protein</fullName>
    </submittedName>
</protein>
<reference evidence="1 2" key="1">
    <citation type="submission" date="2015-01" db="EMBL/GenBank/DDBJ databases">
        <title>The Genome Sequence of Ochroconis gallopava CBS43764.</title>
        <authorList>
            <consortium name="The Broad Institute Genomics Platform"/>
            <person name="Cuomo C."/>
            <person name="de Hoog S."/>
            <person name="Gorbushina A."/>
            <person name="Stielow B."/>
            <person name="Teixiera M."/>
            <person name="Abouelleil A."/>
            <person name="Chapman S.B."/>
            <person name="Priest M."/>
            <person name="Young S.K."/>
            <person name="Wortman J."/>
            <person name="Nusbaum C."/>
            <person name="Birren B."/>
        </authorList>
    </citation>
    <scope>NUCLEOTIDE SEQUENCE [LARGE SCALE GENOMIC DNA]</scope>
    <source>
        <strain evidence="1 2">CBS 43764</strain>
    </source>
</reference>
<dbReference type="RefSeq" id="XP_016215687.1">
    <property type="nucleotide sequence ID" value="XM_016356164.1"/>
</dbReference>
<accession>A0A0D2AFR6</accession>
<proteinExistence type="predicted"/>
<dbReference type="EMBL" id="KN847536">
    <property type="protein sequence ID" value="KIW05818.1"/>
    <property type="molecule type" value="Genomic_DNA"/>
</dbReference>
<gene>
    <name evidence="1" type="ORF">PV09_03024</name>
</gene>
<dbReference type="InParanoid" id="A0A0D2AFR6"/>
<dbReference type="GeneID" id="27310997"/>
<sequence length="181" mass="20132">MALALAAAQQNSQQQQRGQFWLRLLPAASNPQFQQVFVNTCHNIQQQFVAALPPVDRNMQPIRAAGSLKIVCRWPATRAILAGIVNLKIGQPHAAIYSMPRWQPPAPPTPFPAGNLPVLIELSSDEEDEDKYKEDKNAVVRQQNEGFIPIDLVGVEEVDLTMVDEDSDESDDEFFDAPAEQ</sequence>
<dbReference type="AlphaFoldDB" id="A0A0D2AFR6"/>
<name>A0A0D2AFR6_9PEZI</name>
<evidence type="ECO:0000313" key="1">
    <source>
        <dbReference type="EMBL" id="KIW05818.1"/>
    </source>
</evidence>
<organism evidence="1 2">
    <name type="scientific">Verruconis gallopava</name>
    <dbReference type="NCBI Taxonomy" id="253628"/>
    <lineage>
        <taxon>Eukaryota</taxon>
        <taxon>Fungi</taxon>
        <taxon>Dikarya</taxon>
        <taxon>Ascomycota</taxon>
        <taxon>Pezizomycotina</taxon>
        <taxon>Dothideomycetes</taxon>
        <taxon>Pleosporomycetidae</taxon>
        <taxon>Venturiales</taxon>
        <taxon>Sympoventuriaceae</taxon>
        <taxon>Verruconis</taxon>
    </lineage>
</organism>
<keyword evidence="2" id="KW-1185">Reference proteome</keyword>